<dbReference type="NCBIfam" id="TIGR02937">
    <property type="entry name" value="sigma70-ECF"/>
    <property type="match status" value="1"/>
</dbReference>
<dbReference type="InterPro" id="IPR016371">
    <property type="entry name" value="RNA_pol_sigma-H_factor"/>
</dbReference>
<evidence type="ECO:0000256" key="1">
    <source>
        <dbReference type="ARBA" id="ARBA00007788"/>
    </source>
</evidence>
<keyword evidence="4" id="KW-0731">Sigma factor</keyword>
<evidence type="ECO:0000256" key="5">
    <source>
        <dbReference type="ARBA" id="ARBA00023125"/>
    </source>
</evidence>
<dbReference type="PANTHER" id="PTHR30385:SF1">
    <property type="entry name" value="RNA POLYMERASE SIGMA-H FACTOR"/>
    <property type="match status" value="1"/>
</dbReference>
<keyword evidence="11" id="KW-1185">Reference proteome</keyword>
<evidence type="ECO:0000313" key="10">
    <source>
        <dbReference type="EMBL" id="MFB9760797.1"/>
    </source>
</evidence>
<dbReference type="InterPro" id="IPR036388">
    <property type="entry name" value="WH-like_DNA-bd_sf"/>
</dbReference>
<dbReference type="EMBL" id="JBHMAF010000168">
    <property type="protein sequence ID" value="MFB9760797.1"/>
    <property type="molecule type" value="Genomic_DNA"/>
</dbReference>
<dbReference type="NCBIfam" id="TIGR02859">
    <property type="entry name" value="spore_sigH"/>
    <property type="match status" value="1"/>
</dbReference>
<dbReference type="NCBIfam" id="NF006147">
    <property type="entry name" value="PRK08295.1-4"/>
    <property type="match status" value="1"/>
</dbReference>
<evidence type="ECO:0000259" key="8">
    <source>
        <dbReference type="PROSITE" id="PS00622"/>
    </source>
</evidence>
<dbReference type="NCBIfam" id="NF006145">
    <property type="entry name" value="PRK08295.1-2"/>
    <property type="match status" value="1"/>
</dbReference>
<feature type="domain" description="HTH luxR-type" evidence="8">
    <location>
        <begin position="177"/>
        <end position="204"/>
    </location>
</feature>
<evidence type="ECO:0000259" key="9">
    <source>
        <dbReference type="PROSITE" id="PS00715"/>
    </source>
</evidence>
<dbReference type="NCBIfam" id="NF006148">
    <property type="entry name" value="PRK08295.1-5"/>
    <property type="match status" value="1"/>
</dbReference>
<dbReference type="InterPro" id="IPR014284">
    <property type="entry name" value="RNA_pol_sigma-70_dom"/>
</dbReference>
<dbReference type="InterPro" id="IPR016032">
    <property type="entry name" value="Sig_transdc_resp-reg_C-effctor"/>
</dbReference>
<keyword evidence="6" id="KW-0804">Transcription</keyword>
<dbReference type="InterPro" id="IPR007627">
    <property type="entry name" value="RNA_pol_sigma70_r2"/>
</dbReference>
<keyword evidence="5" id="KW-0238">DNA-binding</keyword>
<evidence type="ECO:0000256" key="6">
    <source>
        <dbReference type="ARBA" id="ARBA00023163"/>
    </source>
</evidence>
<dbReference type="InterPro" id="IPR013325">
    <property type="entry name" value="RNA_pol_sigma_r2"/>
</dbReference>
<dbReference type="PROSITE" id="PS00622">
    <property type="entry name" value="HTH_LUXR_1"/>
    <property type="match status" value="1"/>
</dbReference>
<dbReference type="PANTHER" id="PTHR30385">
    <property type="entry name" value="SIGMA FACTOR F FLAGELLAR"/>
    <property type="match status" value="1"/>
</dbReference>
<reference evidence="10 11" key="1">
    <citation type="submission" date="2024-09" db="EMBL/GenBank/DDBJ databases">
        <authorList>
            <person name="Sun Q."/>
            <person name="Mori K."/>
        </authorList>
    </citation>
    <scope>NUCLEOTIDE SEQUENCE [LARGE SCALE GENOMIC DNA]</scope>
    <source>
        <strain evidence="10 11">JCM 11201</strain>
    </source>
</reference>
<evidence type="ECO:0000256" key="3">
    <source>
        <dbReference type="ARBA" id="ARBA00023015"/>
    </source>
</evidence>
<keyword evidence="3" id="KW-0805">Transcription regulation</keyword>
<dbReference type="SMART" id="SM00421">
    <property type="entry name" value="HTH_LUXR"/>
    <property type="match status" value="1"/>
</dbReference>
<dbReference type="SUPFAM" id="SSF88946">
    <property type="entry name" value="Sigma2 domain of RNA polymerase sigma factors"/>
    <property type="match status" value="1"/>
</dbReference>
<dbReference type="InterPro" id="IPR000792">
    <property type="entry name" value="Tscrpt_reg_LuxR_C"/>
</dbReference>
<dbReference type="InterPro" id="IPR014218">
    <property type="entry name" value="RNA_pol_sigma-H"/>
</dbReference>
<dbReference type="PROSITE" id="PS00715">
    <property type="entry name" value="SIGMA70_1"/>
    <property type="match status" value="1"/>
</dbReference>
<sequence length="217" mass="25132">MSVHFNVESTENYDKLEDEVLVELVHNGDSESSNFLIHKYMNFVQSKVRRYFLIGGDKEDIVQEGMIGLYKAIRDFRREKTASFRTFADLCITRQIITAIKTASRQKHVPLNSCVSLDKPIYDEESNYTLMDVISEKKIMNPEALIINKEKVGIIELKILELLSDLERRVLGLYIDGQSYQEISKELNMPVKTVDNALQRVKRKLNDRSLEIRKAIS</sequence>
<name>A0ABV5WJJ6_9BACI</name>
<accession>A0ABV5WJJ6</accession>
<proteinExistence type="inferred from homology"/>
<comment type="caution">
    <text evidence="10">The sequence shown here is derived from an EMBL/GenBank/DDBJ whole genome shotgun (WGS) entry which is preliminary data.</text>
</comment>
<evidence type="ECO:0000256" key="7">
    <source>
        <dbReference type="ARBA" id="ARBA00024701"/>
    </source>
</evidence>
<protein>
    <recommendedName>
        <fullName evidence="2">RNA polymerase sigma factor SigS</fullName>
    </recommendedName>
</protein>
<dbReference type="InterPro" id="IPR013249">
    <property type="entry name" value="RNA_pol_sigma70_r4_t2"/>
</dbReference>
<dbReference type="Gene3D" id="1.10.10.10">
    <property type="entry name" value="Winged helix-like DNA-binding domain superfamily/Winged helix DNA-binding domain"/>
    <property type="match status" value="1"/>
</dbReference>
<dbReference type="PIRSF" id="PIRSF002939">
    <property type="entry name" value="RNA_polymerase_sigma-H_factor"/>
    <property type="match status" value="1"/>
</dbReference>
<dbReference type="PRINTS" id="PR00038">
    <property type="entry name" value="HTHLUXR"/>
</dbReference>
<dbReference type="Pfam" id="PF08281">
    <property type="entry name" value="Sigma70_r4_2"/>
    <property type="match status" value="1"/>
</dbReference>
<dbReference type="RefSeq" id="WP_379951078.1">
    <property type="nucleotide sequence ID" value="NZ_JBHMAF010000168.1"/>
</dbReference>
<dbReference type="Proteomes" id="UP001589609">
    <property type="component" value="Unassembled WGS sequence"/>
</dbReference>
<dbReference type="SUPFAM" id="SSF46894">
    <property type="entry name" value="C-terminal effector domain of the bipartite response regulators"/>
    <property type="match status" value="1"/>
</dbReference>
<dbReference type="Gene3D" id="1.20.120.1810">
    <property type="match status" value="1"/>
</dbReference>
<dbReference type="Pfam" id="PF04542">
    <property type="entry name" value="Sigma70_r2"/>
    <property type="match status" value="1"/>
</dbReference>
<gene>
    <name evidence="10" type="primary">sigH</name>
    <name evidence="10" type="ORF">ACFFMS_21200</name>
</gene>
<organism evidence="10 11">
    <name type="scientific">Ectobacillus funiculus</name>
    <dbReference type="NCBI Taxonomy" id="137993"/>
    <lineage>
        <taxon>Bacteria</taxon>
        <taxon>Bacillati</taxon>
        <taxon>Bacillota</taxon>
        <taxon>Bacilli</taxon>
        <taxon>Bacillales</taxon>
        <taxon>Bacillaceae</taxon>
        <taxon>Ectobacillus</taxon>
    </lineage>
</organism>
<evidence type="ECO:0000256" key="2">
    <source>
        <dbReference type="ARBA" id="ARBA00021245"/>
    </source>
</evidence>
<feature type="domain" description="RNA polymerase sigma-70" evidence="9">
    <location>
        <begin position="60"/>
        <end position="73"/>
    </location>
</feature>
<evidence type="ECO:0000256" key="4">
    <source>
        <dbReference type="ARBA" id="ARBA00023082"/>
    </source>
</evidence>
<evidence type="ECO:0000313" key="11">
    <source>
        <dbReference type="Proteomes" id="UP001589609"/>
    </source>
</evidence>
<comment type="similarity">
    <text evidence="1">Belongs to the sigma-70 factor family.</text>
</comment>
<dbReference type="InterPro" id="IPR000943">
    <property type="entry name" value="RNA_pol_sigma70"/>
</dbReference>
<comment type="function">
    <text evidence="7">Sigma factors are initiation factors that promote the attachment of RNA polymerase to specific initiation sites and are then released. Sigma-S contributes to the protection against external stress, thus playing a role in cellular fitness and survival.</text>
</comment>